<dbReference type="EMBL" id="CP058214">
    <property type="protein sequence ID" value="QPC41426.1"/>
    <property type="molecule type" value="Genomic_DNA"/>
</dbReference>
<dbReference type="SUPFAM" id="SSF47413">
    <property type="entry name" value="lambda repressor-like DNA-binding domains"/>
    <property type="match status" value="1"/>
</dbReference>
<dbReference type="KEGG" id="kmn:HW532_00925"/>
<evidence type="ECO:0000313" key="1">
    <source>
        <dbReference type="EMBL" id="QPC41426.1"/>
    </source>
</evidence>
<name>A0A7S8C148_9HYPH</name>
<dbReference type="GO" id="GO:0003677">
    <property type="term" value="F:DNA binding"/>
    <property type="evidence" value="ECO:0007669"/>
    <property type="project" value="InterPro"/>
</dbReference>
<dbReference type="RefSeq" id="WP_213162645.1">
    <property type="nucleotide sequence ID" value="NZ_CP058214.1"/>
</dbReference>
<gene>
    <name evidence="1" type="ORF">HW532_00925</name>
</gene>
<dbReference type="Proteomes" id="UP000593594">
    <property type="component" value="Chromosome"/>
</dbReference>
<dbReference type="InterPro" id="IPR001387">
    <property type="entry name" value="Cro/C1-type_HTH"/>
</dbReference>
<dbReference type="AlphaFoldDB" id="A0A7S8C148"/>
<sequence length="89" mass="9384">MIVAAQCRAARGLLDWSQDRLATAAGLNPDDVRAFERGEPRPGDRIAAAIRDAFVAAGVEFLDGATPGVRMKPASDYIAPDDLSAANDD</sequence>
<keyword evidence="2" id="KW-1185">Reference proteome</keyword>
<evidence type="ECO:0000313" key="2">
    <source>
        <dbReference type="Proteomes" id="UP000593594"/>
    </source>
</evidence>
<dbReference type="Gene3D" id="1.10.260.40">
    <property type="entry name" value="lambda repressor-like DNA-binding domains"/>
    <property type="match status" value="1"/>
</dbReference>
<proteinExistence type="predicted"/>
<dbReference type="CDD" id="cd00093">
    <property type="entry name" value="HTH_XRE"/>
    <property type="match status" value="1"/>
</dbReference>
<reference evidence="1 2" key="1">
    <citation type="submission" date="2020-06" db="EMBL/GenBank/DDBJ databases">
        <title>Genome sequence of 2 isolates from Red Sea Mangroves.</title>
        <authorList>
            <person name="Sefrji F."/>
            <person name="Michoud G."/>
            <person name="Merlino G."/>
            <person name="Daffonchio D."/>
        </authorList>
    </citation>
    <scope>NUCLEOTIDE SEQUENCE [LARGE SCALE GENOMIC DNA]</scope>
    <source>
        <strain evidence="1 2">R1DC25</strain>
    </source>
</reference>
<protein>
    <submittedName>
        <fullName evidence="1">Helix-turn-helix transcriptional regulator</fullName>
    </submittedName>
</protein>
<organism evidence="1 2">
    <name type="scientific">Kaustia mangrovi</name>
    <dbReference type="NCBI Taxonomy" id="2593653"/>
    <lineage>
        <taxon>Bacteria</taxon>
        <taxon>Pseudomonadati</taxon>
        <taxon>Pseudomonadota</taxon>
        <taxon>Alphaproteobacteria</taxon>
        <taxon>Hyphomicrobiales</taxon>
        <taxon>Parvibaculaceae</taxon>
        <taxon>Kaustia</taxon>
    </lineage>
</organism>
<dbReference type="InterPro" id="IPR010982">
    <property type="entry name" value="Lambda_DNA-bd_dom_sf"/>
</dbReference>
<accession>A0A7S8C148</accession>